<dbReference type="EMBL" id="PNBW01000025">
    <property type="protein sequence ID" value="TMO76701.1"/>
    <property type="molecule type" value="Genomic_DNA"/>
</dbReference>
<dbReference type="Proteomes" id="UP000307217">
    <property type="component" value="Unassembled WGS sequence"/>
</dbReference>
<dbReference type="Gene3D" id="3.40.50.1000">
    <property type="entry name" value="HAD superfamily/HAD-like"/>
    <property type="match status" value="1"/>
</dbReference>
<organism evidence="6 9">
    <name type="scientific">Pseudoalteromonas aurantia</name>
    <dbReference type="NCBI Taxonomy" id="43654"/>
    <lineage>
        <taxon>Bacteria</taxon>
        <taxon>Pseudomonadati</taxon>
        <taxon>Pseudomonadota</taxon>
        <taxon>Gammaproteobacteria</taxon>
        <taxon>Alteromonadales</taxon>
        <taxon>Pseudoalteromonadaceae</taxon>
        <taxon>Pseudoalteromonas</taxon>
    </lineage>
</organism>
<keyword evidence="3" id="KW-0479">Metal-binding</keyword>
<dbReference type="OrthoDB" id="9782449at2"/>
<dbReference type="SFLD" id="SFLDS00003">
    <property type="entry name" value="Haloacid_Dehalogenase"/>
    <property type="match status" value="1"/>
</dbReference>
<keyword evidence="8" id="KW-1185">Reference proteome</keyword>
<dbReference type="SUPFAM" id="SSF56784">
    <property type="entry name" value="HAD-like"/>
    <property type="match status" value="1"/>
</dbReference>
<comment type="cofactor">
    <cofactor evidence="1">
        <name>Mg(2+)</name>
        <dbReference type="ChEBI" id="CHEBI:18420"/>
    </cofactor>
</comment>
<evidence type="ECO:0000256" key="4">
    <source>
        <dbReference type="ARBA" id="ARBA00022842"/>
    </source>
</evidence>
<keyword evidence="5" id="KW-0119">Carbohydrate metabolism</keyword>
<dbReference type="Proteomes" id="UP000307164">
    <property type="component" value="Unassembled WGS sequence"/>
</dbReference>
<sequence length="219" mass="23766">MDIKALLFDFDGTLVNSEALHYRSWLKVLAPFGVSYSESAFCDEFSGVPTLHSAAVLKARHNIKQSAASLADSKNRYFVDTAATSIPSLMPSAQEVLLLASKEFQLALVTGSTRAEALPVLRHYDLLKYFAVVVCKDDITRPKPHPEPYTHALSLIEKSPHQAVAIEDTYTGLCSACAAGVQTILVPNAHSKDQDATGASAIAQDLKVAWQHITQLISN</sequence>
<evidence type="ECO:0000256" key="3">
    <source>
        <dbReference type="ARBA" id="ARBA00022723"/>
    </source>
</evidence>
<evidence type="ECO:0000256" key="1">
    <source>
        <dbReference type="ARBA" id="ARBA00001946"/>
    </source>
</evidence>
<dbReference type="PANTHER" id="PTHR46193:SF18">
    <property type="entry name" value="HEXITOL PHOSPHATASE B"/>
    <property type="match status" value="1"/>
</dbReference>
<dbReference type="InterPro" id="IPR023198">
    <property type="entry name" value="PGP-like_dom2"/>
</dbReference>
<evidence type="ECO:0000256" key="5">
    <source>
        <dbReference type="ARBA" id="ARBA00023277"/>
    </source>
</evidence>
<protein>
    <submittedName>
        <fullName evidence="6">HAD family phosphatase</fullName>
    </submittedName>
</protein>
<evidence type="ECO:0000313" key="6">
    <source>
        <dbReference type="EMBL" id="TMO69247.1"/>
    </source>
</evidence>
<evidence type="ECO:0000313" key="7">
    <source>
        <dbReference type="EMBL" id="TMO76701.1"/>
    </source>
</evidence>
<dbReference type="AlphaFoldDB" id="A0A5S3VB91"/>
<dbReference type="Pfam" id="PF13419">
    <property type="entry name" value="HAD_2"/>
    <property type="match status" value="1"/>
</dbReference>
<proteinExistence type="inferred from homology"/>
<dbReference type="InterPro" id="IPR023214">
    <property type="entry name" value="HAD_sf"/>
</dbReference>
<dbReference type="GO" id="GO:0046872">
    <property type="term" value="F:metal ion binding"/>
    <property type="evidence" value="ECO:0007669"/>
    <property type="project" value="UniProtKB-KW"/>
</dbReference>
<dbReference type="InterPro" id="IPR006439">
    <property type="entry name" value="HAD-SF_hydro_IA"/>
</dbReference>
<dbReference type="PROSITE" id="PS01228">
    <property type="entry name" value="COF_1"/>
    <property type="match status" value="1"/>
</dbReference>
<dbReference type="PANTHER" id="PTHR46193">
    <property type="entry name" value="6-PHOSPHOGLUCONATE PHOSPHATASE"/>
    <property type="match status" value="1"/>
</dbReference>
<reference evidence="9" key="2">
    <citation type="submission" date="2019-06" db="EMBL/GenBank/DDBJ databases">
        <title>Co-occurence of chitin degradation, pigmentation and bioactivity in marine Pseudoalteromonas.</title>
        <authorList>
            <person name="Sonnenschein E.C."/>
            <person name="Bech P.K."/>
        </authorList>
    </citation>
    <scope>NUCLEOTIDE SEQUENCE [LARGE SCALE GENOMIC DNA]</scope>
    <source>
        <strain evidence="9">S3790</strain>
    </source>
</reference>
<evidence type="ECO:0000313" key="8">
    <source>
        <dbReference type="Proteomes" id="UP000307164"/>
    </source>
</evidence>
<gene>
    <name evidence="6" type="ORF">CWC19_05890</name>
    <name evidence="7" type="ORF">CWC20_05330</name>
</gene>
<accession>A0A5S3VB91</accession>
<dbReference type="InterPro" id="IPR051600">
    <property type="entry name" value="Beta-PGM-like"/>
</dbReference>
<name>A0A5S3VB91_9GAMM</name>
<dbReference type="Gene3D" id="1.10.150.240">
    <property type="entry name" value="Putative phosphatase, domain 2"/>
    <property type="match status" value="1"/>
</dbReference>
<evidence type="ECO:0000256" key="2">
    <source>
        <dbReference type="ARBA" id="ARBA00006171"/>
    </source>
</evidence>
<dbReference type="NCBIfam" id="TIGR01509">
    <property type="entry name" value="HAD-SF-IA-v3"/>
    <property type="match status" value="1"/>
</dbReference>
<comment type="caution">
    <text evidence="6">The sequence shown here is derived from an EMBL/GenBank/DDBJ whole genome shotgun (WGS) entry which is preliminary data.</text>
</comment>
<keyword evidence="4" id="KW-0460">Magnesium</keyword>
<dbReference type="InterPro" id="IPR036412">
    <property type="entry name" value="HAD-like_sf"/>
</dbReference>
<dbReference type="SFLD" id="SFLDG01129">
    <property type="entry name" value="C1.5:_HAD__Beta-PGM__Phosphata"/>
    <property type="match status" value="1"/>
</dbReference>
<reference evidence="6" key="3">
    <citation type="submission" date="2019-09" db="EMBL/GenBank/DDBJ databases">
        <title>Co-occurence of chitin degradation, pigmentation and bioactivity in marine Pseudoalteromonas.</title>
        <authorList>
            <person name="Sonnenschein E.C."/>
            <person name="Bech P.K."/>
        </authorList>
    </citation>
    <scope>NUCLEOTIDE SEQUENCE</scope>
    <source>
        <strain evidence="6">S3790</strain>
        <strain evidence="7 8">S3895</strain>
    </source>
</reference>
<dbReference type="InterPro" id="IPR041492">
    <property type="entry name" value="HAD_2"/>
</dbReference>
<dbReference type="EMBL" id="PNBX01000022">
    <property type="protein sequence ID" value="TMO69247.1"/>
    <property type="molecule type" value="Genomic_DNA"/>
</dbReference>
<evidence type="ECO:0000313" key="9">
    <source>
        <dbReference type="Proteomes" id="UP000307217"/>
    </source>
</evidence>
<dbReference type="GO" id="GO:0003824">
    <property type="term" value="F:catalytic activity"/>
    <property type="evidence" value="ECO:0007669"/>
    <property type="project" value="UniProtKB-ARBA"/>
</dbReference>
<reference evidence="8 9" key="1">
    <citation type="submission" date="2018-01" db="EMBL/GenBank/DDBJ databases">
        <authorList>
            <person name="Paulsen S."/>
            <person name="Gram L.K."/>
        </authorList>
    </citation>
    <scope>NUCLEOTIDE SEQUENCE [LARGE SCALE GENOMIC DNA]</scope>
    <source>
        <strain evidence="6 9">S3790</strain>
        <strain evidence="7 8">S3895</strain>
    </source>
</reference>
<dbReference type="RefSeq" id="WP_138590862.1">
    <property type="nucleotide sequence ID" value="NZ_PNBW01000025.1"/>
</dbReference>
<comment type="similarity">
    <text evidence="2">Belongs to the HAD-like hydrolase superfamily. CbbY/CbbZ/Gph/YieH family.</text>
</comment>